<name>A0A7K1UNW7_9NOCA</name>
<dbReference type="Pfam" id="PF13827">
    <property type="entry name" value="DUF4189"/>
    <property type="match status" value="1"/>
</dbReference>
<dbReference type="AlphaFoldDB" id="A0A7K1UNW7"/>
<dbReference type="EMBL" id="WRPP01000001">
    <property type="protein sequence ID" value="MVU76026.1"/>
    <property type="molecule type" value="Genomic_DNA"/>
</dbReference>
<evidence type="ECO:0000313" key="4">
    <source>
        <dbReference type="Proteomes" id="UP000466794"/>
    </source>
</evidence>
<gene>
    <name evidence="3" type="ORF">GPX89_02065</name>
</gene>
<reference evidence="3 4" key="1">
    <citation type="submission" date="2019-12" db="EMBL/GenBank/DDBJ databases">
        <title>Nocardia sp. nov. ET3-3 isolated from soil.</title>
        <authorList>
            <person name="Kanchanasin P."/>
            <person name="Tanasupawat S."/>
            <person name="Yuki M."/>
            <person name="Kudo T."/>
        </authorList>
    </citation>
    <scope>NUCLEOTIDE SEQUENCE [LARGE SCALE GENOMIC DNA]</scope>
    <source>
        <strain evidence="3 4">ET3-3</strain>
    </source>
</reference>
<dbReference type="Proteomes" id="UP000466794">
    <property type="component" value="Unassembled WGS sequence"/>
</dbReference>
<accession>A0A7K1UNW7</accession>
<dbReference type="RefSeq" id="WP_157354782.1">
    <property type="nucleotide sequence ID" value="NZ_WRPP01000001.1"/>
</dbReference>
<organism evidence="3 4">
    <name type="scientific">Nocardia terrae</name>
    <dbReference type="NCBI Taxonomy" id="2675851"/>
    <lineage>
        <taxon>Bacteria</taxon>
        <taxon>Bacillati</taxon>
        <taxon>Actinomycetota</taxon>
        <taxon>Actinomycetes</taxon>
        <taxon>Mycobacteriales</taxon>
        <taxon>Nocardiaceae</taxon>
        <taxon>Nocardia</taxon>
    </lineage>
</organism>
<comment type="caution">
    <text evidence="3">The sequence shown here is derived from an EMBL/GenBank/DDBJ whole genome shotgun (WGS) entry which is preliminary data.</text>
</comment>
<evidence type="ECO:0000256" key="1">
    <source>
        <dbReference type="SAM" id="SignalP"/>
    </source>
</evidence>
<feature type="chain" id="PRO_5029474428" evidence="1">
    <location>
        <begin position="28"/>
        <end position="141"/>
    </location>
</feature>
<keyword evidence="1" id="KW-0732">Signal</keyword>
<sequence length="141" mass="14516">MTLTRKAALGVAACAAVFSGTFGTANAAGDLFGAIAVADLGDSWQFGAAWDTSDQGRADASALDQCGYTNCVVKLRWVNGCGTVARRDDNLVFATGRNQAEAERNAMSQLGADPNPLLVSLGSAEPSYAKIVRTHCTANAG</sequence>
<feature type="domain" description="DUF4189" evidence="2">
    <location>
        <begin position="32"/>
        <end position="112"/>
    </location>
</feature>
<dbReference type="InterPro" id="IPR025240">
    <property type="entry name" value="DUF4189"/>
</dbReference>
<proteinExistence type="predicted"/>
<keyword evidence="4" id="KW-1185">Reference proteome</keyword>
<evidence type="ECO:0000313" key="3">
    <source>
        <dbReference type="EMBL" id="MVU76026.1"/>
    </source>
</evidence>
<feature type="signal peptide" evidence="1">
    <location>
        <begin position="1"/>
        <end position="27"/>
    </location>
</feature>
<protein>
    <submittedName>
        <fullName evidence="3">DUF4189 domain-containing protein</fullName>
    </submittedName>
</protein>
<evidence type="ECO:0000259" key="2">
    <source>
        <dbReference type="Pfam" id="PF13827"/>
    </source>
</evidence>